<feature type="domain" description="M23ase beta-sheet core" evidence="2">
    <location>
        <begin position="200"/>
        <end position="295"/>
    </location>
</feature>
<sequence>MAKKVKYFYNSSTLKYEKVELSFGKKLLRVLGYLATVSVFSVVTVTIAYNILDSPKEKKLKRDISQLSLQYDILHKRMKQLDGVVTDLQERDNNIYRVIFESEPITSDEWQTNFAGIKRYKALESSNYSSLMIEATRKLDELSKKMYVQSKSYDYLIREVRNKDKMLASVPAIQPVSNKDLTRMASGYGYRIHPIYKTRKFHAGMDFTSPTGTPIYSTGDGVVIKAEFGRGFGNEVQINHGYGYSTIYGHMSRIKAKIGHKVKRGEIIGYVGNTGASTGPHCHYEVHRNGQPVNPINFYFNDLSPAEYDKMLELSSRNNQSFD</sequence>
<comment type="caution">
    <text evidence="3">The sequence shown here is derived from an EMBL/GenBank/DDBJ whole genome shotgun (WGS) entry which is preliminary data.</text>
</comment>
<dbReference type="EMBL" id="PQVF01000008">
    <property type="protein sequence ID" value="POY36009.1"/>
    <property type="molecule type" value="Genomic_DNA"/>
</dbReference>
<organism evidence="3 4">
    <name type="scientific">Solitalea longa</name>
    <dbReference type="NCBI Taxonomy" id="2079460"/>
    <lineage>
        <taxon>Bacteria</taxon>
        <taxon>Pseudomonadati</taxon>
        <taxon>Bacteroidota</taxon>
        <taxon>Sphingobacteriia</taxon>
        <taxon>Sphingobacteriales</taxon>
        <taxon>Sphingobacteriaceae</taxon>
        <taxon>Solitalea</taxon>
    </lineage>
</organism>
<dbReference type="Proteomes" id="UP000236893">
    <property type="component" value="Unassembled WGS sequence"/>
</dbReference>
<dbReference type="CDD" id="cd12797">
    <property type="entry name" value="M23_peptidase"/>
    <property type="match status" value="1"/>
</dbReference>
<evidence type="ECO:0000313" key="4">
    <source>
        <dbReference type="Proteomes" id="UP000236893"/>
    </source>
</evidence>
<dbReference type="Pfam" id="PF01551">
    <property type="entry name" value="Peptidase_M23"/>
    <property type="match status" value="1"/>
</dbReference>
<dbReference type="FunFam" id="2.70.70.10:FF:000006">
    <property type="entry name" value="M23 family peptidase"/>
    <property type="match status" value="1"/>
</dbReference>
<dbReference type="InterPro" id="IPR016047">
    <property type="entry name" value="M23ase_b-sheet_dom"/>
</dbReference>
<evidence type="ECO:0000256" key="1">
    <source>
        <dbReference type="SAM" id="Phobius"/>
    </source>
</evidence>
<keyword evidence="1" id="KW-0812">Transmembrane</keyword>
<dbReference type="PANTHER" id="PTHR21666:SF286">
    <property type="entry name" value="LIPOPROTEIN NLPD"/>
    <property type="match status" value="1"/>
</dbReference>
<gene>
    <name evidence="3" type="ORF">C3K47_12460</name>
</gene>
<accession>A0A2S5A123</accession>
<dbReference type="OrthoDB" id="9810477at2"/>
<dbReference type="InterPro" id="IPR011055">
    <property type="entry name" value="Dup_hybrid_motif"/>
</dbReference>
<evidence type="ECO:0000313" key="3">
    <source>
        <dbReference type="EMBL" id="POY36009.1"/>
    </source>
</evidence>
<dbReference type="PANTHER" id="PTHR21666">
    <property type="entry name" value="PEPTIDASE-RELATED"/>
    <property type="match status" value="1"/>
</dbReference>
<proteinExistence type="predicted"/>
<dbReference type="RefSeq" id="WP_103789472.1">
    <property type="nucleotide sequence ID" value="NZ_PQVF01000008.1"/>
</dbReference>
<reference evidence="3 4" key="1">
    <citation type="submission" date="2018-01" db="EMBL/GenBank/DDBJ databases">
        <authorList>
            <person name="Gaut B.S."/>
            <person name="Morton B.R."/>
            <person name="Clegg M.T."/>
            <person name="Duvall M.R."/>
        </authorList>
    </citation>
    <scope>NUCLEOTIDE SEQUENCE [LARGE SCALE GENOMIC DNA]</scope>
    <source>
        <strain evidence="3 4">HR-AV</strain>
    </source>
</reference>
<keyword evidence="1" id="KW-0472">Membrane</keyword>
<keyword evidence="1" id="KW-1133">Transmembrane helix</keyword>
<evidence type="ECO:0000259" key="2">
    <source>
        <dbReference type="Pfam" id="PF01551"/>
    </source>
</evidence>
<dbReference type="GO" id="GO:0004222">
    <property type="term" value="F:metalloendopeptidase activity"/>
    <property type="evidence" value="ECO:0007669"/>
    <property type="project" value="TreeGrafter"/>
</dbReference>
<dbReference type="SUPFAM" id="SSF51261">
    <property type="entry name" value="Duplicated hybrid motif"/>
    <property type="match status" value="1"/>
</dbReference>
<keyword evidence="4" id="KW-1185">Reference proteome</keyword>
<protein>
    <submittedName>
        <fullName evidence="3">Peptidase M23</fullName>
    </submittedName>
</protein>
<dbReference type="InterPro" id="IPR050570">
    <property type="entry name" value="Cell_wall_metabolism_enzyme"/>
</dbReference>
<dbReference type="Gene3D" id="2.70.70.10">
    <property type="entry name" value="Glucose Permease (Domain IIA)"/>
    <property type="match status" value="1"/>
</dbReference>
<dbReference type="AlphaFoldDB" id="A0A2S5A123"/>
<feature type="transmembrane region" description="Helical" evidence="1">
    <location>
        <begin position="30"/>
        <end position="52"/>
    </location>
</feature>
<name>A0A2S5A123_9SPHI</name>